<feature type="domain" description="Bacterial type II secretion system protein E" evidence="2">
    <location>
        <begin position="102"/>
        <end position="266"/>
    </location>
</feature>
<organism evidence="3">
    <name type="scientific">Providencia stuartii</name>
    <dbReference type="NCBI Taxonomy" id="588"/>
    <lineage>
        <taxon>Bacteria</taxon>
        <taxon>Pseudomonadati</taxon>
        <taxon>Pseudomonadota</taxon>
        <taxon>Gammaproteobacteria</taxon>
        <taxon>Enterobacterales</taxon>
        <taxon>Morganellaceae</taxon>
        <taxon>Providencia</taxon>
    </lineage>
</organism>
<dbReference type="GO" id="GO:0016887">
    <property type="term" value="F:ATP hydrolysis activity"/>
    <property type="evidence" value="ECO:0007669"/>
    <property type="project" value="InterPro"/>
</dbReference>
<dbReference type="AlphaFoldDB" id="A0A346H4V7"/>
<dbReference type="CDD" id="cd01130">
    <property type="entry name" value="VirB11-like_ATPase"/>
    <property type="match status" value="1"/>
</dbReference>
<evidence type="ECO:0000256" key="1">
    <source>
        <dbReference type="ARBA" id="ARBA00006611"/>
    </source>
</evidence>
<dbReference type="RefSeq" id="WP_029403606.1">
    <property type="nucleotide sequence ID" value="NZ_CP031511.1"/>
</dbReference>
<name>A0A346H4V7_PROST</name>
<dbReference type="InterPro" id="IPR014149">
    <property type="entry name" value="Conjug-transfer_TrbB"/>
</dbReference>
<protein>
    <submittedName>
        <fullName evidence="3">P-type conjugative transfer ATPase TrbB</fullName>
    </submittedName>
</protein>
<evidence type="ECO:0000313" key="3">
    <source>
        <dbReference type="EMBL" id="AXO20940.1"/>
    </source>
</evidence>
<dbReference type="GO" id="GO:0005737">
    <property type="term" value="C:cytoplasm"/>
    <property type="evidence" value="ECO:0007669"/>
    <property type="project" value="InterPro"/>
</dbReference>
<dbReference type="InterPro" id="IPR050921">
    <property type="entry name" value="T4SS_GSP_E_ATPase"/>
</dbReference>
<gene>
    <name evidence="3" type="primary">trbB</name>
    <name evidence="3" type="ORF">MC79_020640</name>
</gene>
<dbReference type="PANTHER" id="PTHR30486">
    <property type="entry name" value="TWITCHING MOTILITY PROTEIN PILT"/>
    <property type="match status" value="1"/>
</dbReference>
<evidence type="ECO:0000259" key="2">
    <source>
        <dbReference type="Pfam" id="PF00437"/>
    </source>
</evidence>
<geneLocation type="plasmid" evidence="3">
    <name>unnamed2</name>
</geneLocation>
<dbReference type="Pfam" id="PF00437">
    <property type="entry name" value="T2SSE"/>
    <property type="match status" value="1"/>
</dbReference>
<keyword evidence="3" id="KW-0614">Plasmid</keyword>
<dbReference type="NCBIfam" id="TIGR02782">
    <property type="entry name" value="TrbB_P"/>
    <property type="match status" value="1"/>
</dbReference>
<dbReference type="SUPFAM" id="SSF52540">
    <property type="entry name" value="P-loop containing nucleoside triphosphate hydrolases"/>
    <property type="match status" value="1"/>
</dbReference>
<dbReference type="Gene3D" id="3.40.50.300">
    <property type="entry name" value="P-loop containing nucleotide triphosphate hydrolases"/>
    <property type="match status" value="1"/>
</dbReference>
<dbReference type="InterPro" id="IPR001482">
    <property type="entry name" value="T2SS/T4SS_dom"/>
</dbReference>
<dbReference type="InterPro" id="IPR027417">
    <property type="entry name" value="P-loop_NTPase"/>
</dbReference>
<comment type="similarity">
    <text evidence="1">Belongs to the GSP E family.</text>
</comment>
<sequence>MNTGDDKKISDLAKMLWREFDIIAPYLRDETTIEIMLNPDGNIWVEQIGKPMFSIGEMSLYNAQSLFATIAHSMGKTIDNRHPCLEGTLLINDARFEGFYPPVSSAPTFAIRKKPKKIFSLDDFKLTENQKSTMITWVKERKNILVVGGTSSGKTSFSNAFIDLMAQFTPDDRIVILETLDEIQCRAKNYSKLIETMDVTMNQLLRGVMRYRPDRIIVGEVVDAAALSMLKAWNTGHDGGLCTIHADSALEGFDRLYDLIEESGINMSERVNRLIGRAIDGVVFLKREQGVRVVKEVANVTEFNGSEFVLDYVN</sequence>
<dbReference type="GO" id="GO:0005524">
    <property type="term" value="F:ATP binding"/>
    <property type="evidence" value="ECO:0007669"/>
    <property type="project" value="InterPro"/>
</dbReference>
<reference evidence="3" key="1">
    <citation type="submission" date="2018-01" db="EMBL/GenBank/DDBJ databases">
        <title>FDA dAtabase for Regulatory Grade micrObial Sequences (FDA-ARGOS): Supporting development and validation of Infectious Disease Dx tests.</title>
        <authorList>
            <person name="Sichtig H."/>
            <person name="Goldberg B."/>
            <person name="Campos J."/>
            <person name="Hobson J."/>
            <person name="Sadzewicz L."/>
            <person name="Tallon L."/>
            <person name="Nagaraj S."/>
            <person name="Vavikolanu K."/>
            <person name="Aluvathingal J."/>
            <person name="Nadendla S."/>
            <person name="Sengamalay N."/>
        </authorList>
    </citation>
    <scope>NUCLEOTIDE SEQUENCE</scope>
    <source>
        <strain evidence="3">FDAARGOS_87</strain>
        <plasmid evidence="3">unnamed2</plasmid>
    </source>
</reference>
<dbReference type="EMBL" id="CP031511">
    <property type="protein sequence ID" value="AXO20940.1"/>
    <property type="molecule type" value="Genomic_DNA"/>
</dbReference>
<dbReference type="Gene3D" id="3.30.450.370">
    <property type="match status" value="1"/>
</dbReference>
<proteinExistence type="inferred from homology"/>
<accession>A0A346H4V7</accession>
<dbReference type="PANTHER" id="PTHR30486:SF6">
    <property type="entry name" value="TYPE IV PILUS RETRACTATION ATPASE PILT"/>
    <property type="match status" value="1"/>
</dbReference>